<feature type="chain" id="PRO_5046964480" description="ZP domain-containing protein" evidence="5">
    <location>
        <begin position="33"/>
        <end position="456"/>
    </location>
</feature>
<evidence type="ECO:0000313" key="7">
    <source>
        <dbReference type="EMBL" id="CAL8138493.1"/>
    </source>
</evidence>
<keyword evidence="2 5" id="KW-0732">Signal</keyword>
<dbReference type="EMBL" id="CAXLJM020000124">
    <property type="protein sequence ID" value="CAL8138493.1"/>
    <property type="molecule type" value="Genomic_DNA"/>
</dbReference>
<feature type="signal peptide" evidence="5">
    <location>
        <begin position="1"/>
        <end position="32"/>
    </location>
</feature>
<reference evidence="7 8" key="1">
    <citation type="submission" date="2024-08" db="EMBL/GenBank/DDBJ databases">
        <authorList>
            <person name="Cucini C."/>
            <person name="Frati F."/>
        </authorList>
    </citation>
    <scope>NUCLEOTIDE SEQUENCE [LARGE SCALE GENOMIC DNA]</scope>
</reference>
<comment type="caution">
    <text evidence="7">The sequence shown here is derived from an EMBL/GenBank/DDBJ whole genome shotgun (WGS) entry which is preliminary data.</text>
</comment>
<dbReference type="InterPro" id="IPR051962">
    <property type="entry name" value="Cuticlin"/>
</dbReference>
<feature type="region of interest" description="Disordered" evidence="3">
    <location>
        <begin position="312"/>
        <end position="336"/>
    </location>
</feature>
<evidence type="ECO:0000256" key="1">
    <source>
        <dbReference type="ARBA" id="ARBA00022460"/>
    </source>
</evidence>
<gene>
    <name evidence="7" type="ORF">ODALV1_LOCUS27389</name>
</gene>
<evidence type="ECO:0000256" key="2">
    <source>
        <dbReference type="ARBA" id="ARBA00022729"/>
    </source>
</evidence>
<dbReference type="Pfam" id="PF00100">
    <property type="entry name" value="Zona_pellucida"/>
    <property type="match status" value="1"/>
</dbReference>
<dbReference type="SMART" id="SM00241">
    <property type="entry name" value="ZP"/>
    <property type="match status" value="1"/>
</dbReference>
<evidence type="ECO:0000259" key="6">
    <source>
        <dbReference type="PROSITE" id="PS51034"/>
    </source>
</evidence>
<keyword evidence="4" id="KW-0472">Membrane</keyword>
<sequence>MTLSWHRIRHLRSRSNCLLFFLLLSFTTVAYGKSTSQPSTSTTPGTTSSSVVATDSAEEVNSEETLMTNIEIKCATHEIRIKIPTPHPDFSGMVYPQGLSKNSSCLREYLSVDYIEYSLPLRSCNTMTTSSKDLEEEEYFNTIVLEPHPKLVTGQGRGFQVRCRYRKHEPANMPPVSMKIFKNNIQINGGTEEEAELTNGTSAVDRSINIGDPLQIRIQVHANTTHNFIVTNCIVRDGLGWAEENLVNAVGCPVDSEIMPPFRYTDNLAIVDFPAHKFPYSPTVYYSCGVKLCQDCLAPVCQGTKNLRPVPQVTPYASSRKSRRDAGLADSSSGDQQPAEIEVYNGVWVNEKDDEADGESSLQEKQARGEILCFKQRDFALAIAISGLFLMVAVLVLIFVLCLRRRHTFKSMGSHSGSSSIYSGSAATTGLTRSQRPTSSHGGGYSNTAYSHSSDG</sequence>
<evidence type="ECO:0000256" key="5">
    <source>
        <dbReference type="SAM" id="SignalP"/>
    </source>
</evidence>
<evidence type="ECO:0000256" key="4">
    <source>
        <dbReference type="SAM" id="Phobius"/>
    </source>
</evidence>
<feature type="domain" description="ZP" evidence="6">
    <location>
        <begin position="73"/>
        <end position="308"/>
    </location>
</feature>
<name>A0ABP1RXP7_9HEXA</name>
<feature type="region of interest" description="Disordered" evidence="3">
    <location>
        <begin position="34"/>
        <end position="60"/>
    </location>
</feature>
<organism evidence="7 8">
    <name type="scientific">Orchesella dallaii</name>
    <dbReference type="NCBI Taxonomy" id="48710"/>
    <lineage>
        <taxon>Eukaryota</taxon>
        <taxon>Metazoa</taxon>
        <taxon>Ecdysozoa</taxon>
        <taxon>Arthropoda</taxon>
        <taxon>Hexapoda</taxon>
        <taxon>Collembola</taxon>
        <taxon>Entomobryomorpha</taxon>
        <taxon>Entomobryoidea</taxon>
        <taxon>Orchesellidae</taxon>
        <taxon>Orchesellinae</taxon>
        <taxon>Orchesella</taxon>
    </lineage>
</organism>
<protein>
    <recommendedName>
        <fullName evidence="6">ZP domain-containing protein</fullName>
    </recommendedName>
</protein>
<proteinExistence type="predicted"/>
<keyword evidence="4" id="KW-1133">Transmembrane helix</keyword>
<feature type="compositionally biased region" description="Low complexity" evidence="3">
    <location>
        <begin position="34"/>
        <end position="55"/>
    </location>
</feature>
<feature type="transmembrane region" description="Helical" evidence="4">
    <location>
        <begin position="379"/>
        <end position="403"/>
    </location>
</feature>
<dbReference type="Proteomes" id="UP001642540">
    <property type="component" value="Unassembled WGS sequence"/>
</dbReference>
<dbReference type="PROSITE" id="PS51034">
    <property type="entry name" value="ZP_2"/>
    <property type="match status" value="1"/>
</dbReference>
<accession>A0ABP1RXP7</accession>
<dbReference type="InterPro" id="IPR055355">
    <property type="entry name" value="ZP-C"/>
</dbReference>
<dbReference type="PANTHER" id="PTHR22907">
    <property type="entry name" value="GH04558P"/>
    <property type="match status" value="1"/>
</dbReference>
<keyword evidence="1" id="KW-0193">Cuticle</keyword>
<keyword evidence="8" id="KW-1185">Reference proteome</keyword>
<dbReference type="InterPro" id="IPR001507">
    <property type="entry name" value="ZP_dom"/>
</dbReference>
<dbReference type="PANTHER" id="PTHR22907:SF54">
    <property type="entry name" value="GH04558P"/>
    <property type="match status" value="1"/>
</dbReference>
<dbReference type="InterPro" id="IPR056953">
    <property type="entry name" value="CUT_N"/>
</dbReference>
<evidence type="ECO:0000313" key="8">
    <source>
        <dbReference type="Proteomes" id="UP001642540"/>
    </source>
</evidence>
<evidence type="ECO:0000256" key="3">
    <source>
        <dbReference type="SAM" id="MobiDB-lite"/>
    </source>
</evidence>
<feature type="region of interest" description="Disordered" evidence="3">
    <location>
        <begin position="427"/>
        <end position="456"/>
    </location>
</feature>
<dbReference type="Pfam" id="PF25057">
    <property type="entry name" value="CUT_N"/>
    <property type="match status" value="1"/>
</dbReference>
<keyword evidence="4" id="KW-0812">Transmembrane</keyword>